<evidence type="ECO:0000256" key="1">
    <source>
        <dbReference type="ARBA" id="ARBA00010142"/>
    </source>
</evidence>
<dbReference type="InterPro" id="IPR005225">
    <property type="entry name" value="Small_GTP-bd"/>
</dbReference>
<dbReference type="InterPro" id="IPR003578">
    <property type="entry name" value="Small_GTPase_Rho"/>
</dbReference>
<dbReference type="SMART" id="SM00173">
    <property type="entry name" value="RAS"/>
    <property type="match status" value="1"/>
</dbReference>
<comment type="similarity">
    <text evidence="1">Belongs to the small GTPase superfamily. Rho family.</text>
</comment>
<dbReference type="Gene3D" id="3.40.50.300">
    <property type="entry name" value="P-loop containing nucleotide triphosphate hydrolases"/>
    <property type="match status" value="1"/>
</dbReference>
<dbReference type="SMART" id="SM00175">
    <property type="entry name" value="RAB"/>
    <property type="match status" value="1"/>
</dbReference>
<dbReference type="PANTHER" id="PTHR24072">
    <property type="entry name" value="RHO FAMILY GTPASE"/>
    <property type="match status" value="1"/>
</dbReference>
<dbReference type="FunFam" id="3.40.50.300:FF:001179">
    <property type="entry name" value="Rho family GTPase"/>
    <property type="match status" value="1"/>
</dbReference>
<evidence type="ECO:0000256" key="4">
    <source>
        <dbReference type="ARBA" id="ARBA00023134"/>
    </source>
</evidence>
<dbReference type="GO" id="GO:0007264">
    <property type="term" value="P:small GTPase-mediated signal transduction"/>
    <property type="evidence" value="ECO:0007669"/>
    <property type="project" value="InterPro"/>
</dbReference>
<keyword evidence="5" id="KW-0132">Cell division</keyword>
<dbReference type="SMART" id="SM00174">
    <property type="entry name" value="RHO"/>
    <property type="match status" value="1"/>
</dbReference>
<keyword evidence="4" id="KW-0342">GTP-binding</keyword>
<dbReference type="PROSITE" id="PS51419">
    <property type="entry name" value="RAB"/>
    <property type="match status" value="1"/>
</dbReference>
<evidence type="ECO:0000313" key="6">
    <source>
        <dbReference type="Proteomes" id="UP001215598"/>
    </source>
</evidence>
<dbReference type="Proteomes" id="UP001215598">
    <property type="component" value="Unassembled WGS sequence"/>
</dbReference>
<dbReference type="GO" id="GO:0003924">
    <property type="term" value="F:GTPase activity"/>
    <property type="evidence" value="ECO:0007669"/>
    <property type="project" value="InterPro"/>
</dbReference>
<proteinExistence type="inferred from homology"/>
<dbReference type="AlphaFoldDB" id="A0AAD7IHW2"/>
<accession>A0AAD7IHW2</accession>
<gene>
    <name evidence="5" type="ORF">B0H16DRAFT_1009632</name>
</gene>
<keyword evidence="2" id="KW-0488">Methylation</keyword>
<dbReference type="PROSITE" id="PS51420">
    <property type="entry name" value="RHO"/>
    <property type="match status" value="1"/>
</dbReference>
<evidence type="ECO:0000313" key="5">
    <source>
        <dbReference type="EMBL" id="KAJ7743319.1"/>
    </source>
</evidence>
<dbReference type="SUPFAM" id="SSF52540">
    <property type="entry name" value="P-loop containing nucleoside triphosphate hydrolases"/>
    <property type="match status" value="1"/>
</dbReference>
<dbReference type="PRINTS" id="PR00449">
    <property type="entry name" value="RASTRNSFRMNG"/>
</dbReference>
<dbReference type="Pfam" id="PF00071">
    <property type="entry name" value="Ras"/>
    <property type="match status" value="1"/>
</dbReference>
<name>A0AAD7IHW2_9AGAR</name>
<dbReference type="InterPro" id="IPR027417">
    <property type="entry name" value="P-loop_NTPase"/>
</dbReference>
<reference evidence="5" key="1">
    <citation type="submission" date="2023-03" db="EMBL/GenBank/DDBJ databases">
        <title>Massive genome expansion in bonnet fungi (Mycena s.s.) driven by repeated elements and novel gene families across ecological guilds.</title>
        <authorList>
            <consortium name="Lawrence Berkeley National Laboratory"/>
            <person name="Harder C.B."/>
            <person name="Miyauchi S."/>
            <person name="Viragh M."/>
            <person name="Kuo A."/>
            <person name="Thoen E."/>
            <person name="Andreopoulos B."/>
            <person name="Lu D."/>
            <person name="Skrede I."/>
            <person name="Drula E."/>
            <person name="Henrissat B."/>
            <person name="Morin E."/>
            <person name="Kohler A."/>
            <person name="Barry K."/>
            <person name="LaButti K."/>
            <person name="Morin E."/>
            <person name="Salamov A."/>
            <person name="Lipzen A."/>
            <person name="Mereny Z."/>
            <person name="Hegedus B."/>
            <person name="Baldrian P."/>
            <person name="Stursova M."/>
            <person name="Weitz H."/>
            <person name="Taylor A."/>
            <person name="Grigoriev I.V."/>
            <person name="Nagy L.G."/>
            <person name="Martin F."/>
            <person name="Kauserud H."/>
        </authorList>
    </citation>
    <scope>NUCLEOTIDE SEQUENCE</scope>
    <source>
        <strain evidence="5">CBHHK182m</strain>
    </source>
</reference>
<keyword evidence="3" id="KW-0547">Nucleotide-binding</keyword>
<dbReference type="GO" id="GO:0005525">
    <property type="term" value="F:GTP binding"/>
    <property type="evidence" value="ECO:0007669"/>
    <property type="project" value="UniProtKB-KW"/>
</dbReference>
<dbReference type="GO" id="GO:0051301">
    <property type="term" value="P:cell division"/>
    <property type="evidence" value="ECO:0007669"/>
    <property type="project" value="UniProtKB-KW"/>
</dbReference>
<comment type="caution">
    <text evidence="5">The sequence shown here is derived from an EMBL/GenBank/DDBJ whole genome shotgun (WGS) entry which is preliminary data.</text>
</comment>
<organism evidence="5 6">
    <name type="scientific">Mycena metata</name>
    <dbReference type="NCBI Taxonomy" id="1033252"/>
    <lineage>
        <taxon>Eukaryota</taxon>
        <taxon>Fungi</taxon>
        <taxon>Dikarya</taxon>
        <taxon>Basidiomycota</taxon>
        <taxon>Agaricomycotina</taxon>
        <taxon>Agaricomycetes</taxon>
        <taxon>Agaricomycetidae</taxon>
        <taxon>Agaricales</taxon>
        <taxon>Marasmiineae</taxon>
        <taxon>Mycenaceae</taxon>
        <taxon>Mycena</taxon>
    </lineage>
</organism>
<sequence>MNVIKLVAVGDGAVGKTSLFIRYATNKFPIEYIPTVADSHTETVAVGQETYSLALFDTAGRDGYDQLRPPVYPQTDIFLICFNVASPASFENIREKWVPEVHHHRPRTPFLIVATQVDQRCDLEKLEKTDGSRQRSITSEQGERLAREMGAAQYLECSAKTGLGVKNVFDHAAAVGVNSPEFQQQWKKKPCIVL</sequence>
<dbReference type="InterPro" id="IPR001806">
    <property type="entry name" value="Small_GTPase"/>
</dbReference>
<evidence type="ECO:0000256" key="3">
    <source>
        <dbReference type="ARBA" id="ARBA00022741"/>
    </source>
</evidence>
<keyword evidence="5" id="KW-0131">Cell cycle</keyword>
<evidence type="ECO:0000256" key="2">
    <source>
        <dbReference type="ARBA" id="ARBA00022481"/>
    </source>
</evidence>
<protein>
    <submittedName>
        <fullName evidence="5">Cell division control protein 42</fullName>
    </submittedName>
</protein>
<dbReference type="NCBIfam" id="TIGR00231">
    <property type="entry name" value="small_GTP"/>
    <property type="match status" value="1"/>
</dbReference>
<keyword evidence="6" id="KW-1185">Reference proteome</keyword>
<dbReference type="EMBL" id="JARKIB010000091">
    <property type="protein sequence ID" value="KAJ7743319.1"/>
    <property type="molecule type" value="Genomic_DNA"/>
</dbReference>
<dbReference type="PROSITE" id="PS51421">
    <property type="entry name" value="RAS"/>
    <property type="match status" value="1"/>
</dbReference>